<protein>
    <recommendedName>
        <fullName evidence="5">RRM domain-containing protein</fullName>
    </recommendedName>
</protein>
<dbReference type="PANTHER" id="PTHR23139">
    <property type="entry name" value="RNA-BINDING PROTEIN"/>
    <property type="match status" value="1"/>
</dbReference>
<organism evidence="6">
    <name type="scientific">Cryptosporidium hominis</name>
    <dbReference type="NCBI Taxonomy" id="237895"/>
    <lineage>
        <taxon>Eukaryota</taxon>
        <taxon>Sar</taxon>
        <taxon>Alveolata</taxon>
        <taxon>Apicomplexa</taxon>
        <taxon>Conoidasida</taxon>
        <taxon>Coccidia</taxon>
        <taxon>Eucoccidiorida</taxon>
        <taxon>Eimeriorina</taxon>
        <taxon>Cryptosporidiidae</taxon>
        <taxon>Cryptosporidium</taxon>
    </lineage>
</organism>
<dbReference type="InterPro" id="IPR000504">
    <property type="entry name" value="RRM_dom"/>
</dbReference>
<proteinExistence type="predicted"/>
<sequence>MNLKPLYELNFLFMDKLNYENKLELKETKWKSNIDESDPAFRTVEFGSDPHVFNSETVEIFLTGVILTILGKASNDSEKLKLIEEVVESDFSSLSCSTGLIANLENSIKIDNIFCVTFTSSLFSLICLKLDGHIIDSQNIKLFCRRPNKYSNLNNEKVLDTFIIPRISQYDNFKENEKCILKNLPTDINEEKIRQHLENIGKLKSLTIIYDPITGIPKGVGSFEFEESSLCKKAIAILHGKPIESTKNGIWNIYLGSGTITNYKSNKGQFNQSNFSANSSIIQNSEYLHITEIPTSMTYNIFSNPVLGLMMKYSKQVGETPSQIIQLLNIFLPEELVDNEIYNSTLDSVRSEAEVYGTILEIFCPRPKVIEEFHSCSGAGKVFIYFSDITAARRAQYQFNGRVFDNIKTVSATFFPLEKYLKHEYSVISYYDEDQKLY</sequence>
<dbReference type="VEuPathDB" id="CryptoDB:GY17_00002098"/>
<dbReference type="Proteomes" id="UP000199752">
    <property type="component" value="Chromosome 2"/>
</dbReference>
<dbReference type="VEuPathDB" id="CryptoDB:ChTU502y2012_418g0330"/>
<keyword evidence="2 4" id="KW-0694">RNA-binding</keyword>
<dbReference type="AlphaFoldDB" id="A0A0S4TCV8"/>
<dbReference type="VEuPathDB" id="CryptoDB:Chro.20162"/>
<dbReference type="Gene3D" id="3.30.70.330">
    <property type="match status" value="3"/>
</dbReference>
<feature type="domain" description="RRM" evidence="5">
    <location>
        <begin position="177"/>
        <end position="249"/>
    </location>
</feature>
<gene>
    <name evidence="6" type="ORF">CHUDEA2_1480</name>
</gene>
<dbReference type="VEuPathDB" id="CryptoDB:CHUDEA2_1480"/>
<evidence type="ECO:0000313" key="6">
    <source>
        <dbReference type="EMBL" id="CUV04503.1"/>
    </source>
</evidence>
<dbReference type="CDD" id="cd12232">
    <property type="entry name" value="RRM3_U2AF65"/>
    <property type="match status" value="1"/>
</dbReference>
<reference evidence="6" key="1">
    <citation type="submission" date="2015-08" db="EMBL/GenBank/DDBJ databases">
        <authorList>
            <person name="Babu N.S."/>
            <person name="Beckwith C.J."/>
            <person name="Beseler K.G."/>
            <person name="Brison A."/>
            <person name="Carone J.V."/>
            <person name="Caskin T.P."/>
            <person name="Diamond M."/>
            <person name="Durham M.E."/>
            <person name="Foxe J.M."/>
            <person name="Go M."/>
            <person name="Henderson B.A."/>
            <person name="Jones I.B."/>
            <person name="McGettigan J.A."/>
            <person name="Micheletti S.J."/>
            <person name="Nasrallah M.E."/>
            <person name="Ortiz D."/>
            <person name="Piller C.R."/>
            <person name="Privatt S.R."/>
            <person name="Schneider S.L."/>
            <person name="Sharp S."/>
            <person name="Smith T.C."/>
            <person name="Stanton J.D."/>
            <person name="Ullery H.E."/>
            <person name="Wilson R.J."/>
            <person name="Serrano M.G."/>
            <person name="Buck G."/>
            <person name="Lee V."/>
            <person name="Wang Y."/>
            <person name="Carvalho R."/>
            <person name="Voegtly L."/>
            <person name="Shi R."/>
            <person name="Duckworth R."/>
            <person name="Johnson A."/>
            <person name="Loviza R."/>
            <person name="Walstead R."/>
            <person name="Shah Z."/>
            <person name="Kiflezghi M."/>
            <person name="Wade K."/>
            <person name="Ball S.L."/>
            <person name="Bradley K.W."/>
            <person name="Asai D.J."/>
            <person name="Bowman C.A."/>
            <person name="Russell D.A."/>
            <person name="Pope W.H."/>
            <person name="Jacobs-Sera D."/>
            <person name="Hendrix R.W."/>
            <person name="Hatfull G.F."/>
        </authorList>
    </citation>
    <scope>NUCLEOTIDE SEQUENCE [LARGE SCALE GENOMIC DNA]</scope>
</reference>
<evidence type="ECO:0000259" key="5">
    <source>
        <dbReference type="PROSITE" id="PS50102"/>
    </source>
</evidence>
<dbReference type="GO" id="GO:0006397">
    <property type="term" value="P:mRNA processing"/>
    <property type="evidence" value="ECO:0007669"/>
    <property type="project" value="UniProtKB-KW"/>
</dbReference>
<dbReference type="GO" id="GO:0003723">
    <property type="term" value="F:RNA binding"/>
    <property type="evidence" value="ECO:0007669"/>
    <property type="project" value="UniProtKB-UniRule"/>
</dbReference>
<keyword evidence="1" id="KW-0507">mRNA processing</keyword>
<dbReference type="GO" id="GO:0008380">
    <property type="term" value="P:RNA splicing"/>
    <property type="evidence" value="ECO:0007669"/>
    <property type="project" value="UniProtKB-KW"/>
</dbReference>
<dbReference type="Pfam" id="PF00076">
    <property type="entry name" value="RRM_1"/>
    <property type="match status" value="1"/>
</dbReference>
<keyword evidence="3" id="KW-0508">mRNA splicing</keyword>
<evidence type="ECO:0000256" key="1">
    <source>
        <dbReference type="ARBA" id="ARBA00022664"/>
    </source>
</evidence>
<dbReference type="EMBL" id="LN877948">
    <property type="protein sequence ID" value="CUV04503.1"/>
    <property type="molecule type" value="Genomic_DNA"/>
</dbReference>
<accession>A0A0S4TCV8</accession>
<evidence type="ECO:0000256" key="4">
    <source>
        <dbReference type="PROSITE-ProRule" id="PRU00176"/>
    </source>
</evidence>
<dbReference type="SUPFAM" id="SSF54928">
    <property type="entry name" value="RNA-binding domain, RBD"/>
    <property type="match status" value="2"/>
</dbReference>
<evidence type="ECO:0000256" key="3">
    <source>
        <dbReference type="ARBA" id="ARBA00023187"/>
    </source>
</evidence>
<dbReference type="InterPro" id="IPR012677">
    <property type="entry name" value="Nucleotide-bd_a/b_plait_sf"/>
</dbReference>
<dbReference type="SMART" id="SM00360">
    <property type="entry name" value="RRM"/>
    <property type="match status" value="2"/>
</dbReference>
<dbReference type="PROSITE" id="PS50102">
    <property type="entry name" value="RRM"/>
    <property type="match status" value="1"/>
</dbReference>
<dbReference type="InterPro" id="IPR035979">
    <property type="entry name" value="RBD_domain_sf"/>
</dbReference>
<evidence type="ECO:0000256" key="2">
    <source>
        <dbReference type="ARBA" id="ARBA00022884"/>
    </source>
</evidence>
<name>A0A0S4TCV8_CRYHO</name>